<dbReference type="EMBL" id="CAADEX010000025">
    <property type="protein sequence ID" value="VFJ49603.1"/>
    <property type="molecule type" value="Genomic_DNA"/>
</dbReference>
<evidence type="ECO:0000313" key="1">
    <source>
        <dbReference type="EMBL" id="VFJ49603.1"/>
    </source>
</evidence>
<reference evidence="1" key="1">
    <citation type="submission" date="2019-02" db="EMBL/GenBank/DDBJ databases">
        <authorList>
            <person name="Gruber-Vodicka R. H."/>
            <person name="Seah K. B. B."/>
        </authorList>
    </citation>
    <scope>NUCLEOTIDE SEQUENCE</scope>
    <source>
        <strain evidence="1">BECK_DK47</strain>
    </source>
</reference>
<sequence length="71" mass="7745">MHYYSVALALERIGPRRGLISTSIPLGAVGAEKSRWAEKISPHMDVDKNRSPSFCYFRDRPRGVAPGSGAG</sequence>
<dbReference type="AlphaFoldDB" id="A0A450SBI6"/>
<name>A0A450SBI6_9GAMM</name>
<organism evidence="1">
    <name type="scientific">Candidatus Kentrum sp. DK</name>
    <dbReference type="NCBI Taxonomy" id="2126562"/>
    <lineage>
        <taxon>Bacteria</taxon>
        <taxon>Pseudomonadati</taxon>
        <taxon>Pseudomonadota</taxon>
        <taxon>Gammaproteobacteria</taxon>
        <taxon>Candidatus Kentrum</taxon>
    </lineage>
</organism>
<gene>
    <name evidence="1" type="ORF">BECKDK2373B_GA0170837_102525</name>
</gene>
<accession>A0A450SBI6</accession>
<proteinExistence type="predicted"/>
<protein>
    <submittedName>
        <fullName evidence="1">Uncharacterized protein</fullName>
    </submittedName>
</protein>